<keyword evidence="3" id="KW-0393">Immunoglobulin domain</keyword>
<dbReference type="InterPro" id="IPR013098">
    <property type="entry name" value="Ig_I-set"/>
</dbReference>
<dbReference type="InterPro" id="IPR050958">
    <property type="entry name" value="Cell_Adh-Cytoskel_Orgn"/>
</dbReference>
<dbReference type="InterPro" id="IPR013783">
    <property type="entry name" value="Ig-like_fold"/>
</dbReference>
<comment type="caution">
    <text evidence="6">The sequence shown here is derived from an EMBL/GenBank/DDBJ whole genome shotgun (WGS) entry which is preliminary data.</text>
</comment>
<evidence type="ECO:0000313" key="7">
    <source>
        <dbReference type="Proteomes" id="UP000243006"/>
    </source>
</evidence>
<organism evidence="6 7">
    <name type="scientific">Trichinella nativa</name>
    <dbReference type="NCBI Taxonomy" id="6335"/>
    <lineage>
        <taxon>Eukaryota</taxon>
        <taxon>Metazoa</taxon>
        <taxon>Ecdysozoa</taxon>
        <taxon>Nematoda</taxon>
        <taxon>Enoplea</taxon>
        <taxon>Dorylaimia</taxon>
        <taxon>Trichinellida</taxon>
        <taxon>Trichinellidae</taxon>
        <taxon>Trichinella</taxon>
    </lineage>
</organism>
<dbReference type="Proteomes" id="UP000243006">
    <property type="component" value="Unassembled WGS sequence"/>
</dbReference>
<dbReference type="PANTHER" id="PTHR45080">
    <property type="entry name" value="CONTACTIN 5"/>
    <property type="match status" value="1"/>
</dbReference>
<dbReference type="PANTHER" id="PTHR45080:SF8">
    <property type="entry name" value="IG-LIKE DOMAIN-CONTAINING PROTEIN"/>
    <property type="match status" value="1"/>
</dbReference>
<feature type="domain" description="Ig-like" evidence="5">
    <location>
        <begin position="243"/>
        <end position="337"/>
    </location>
</feature>
<dbReference type="PROSITE" id="PS50835">
    <property type="entry name" value="IG_LIKE"/>
    <property type="match status" value="4"/>
</dbReference>
<evidence type="ECO:0000256" key="2">
    <source>
        <dbReference type="ARBA" id="ARBA00023157"/>
    </source>
</evidence>
<dbReference type="InterPro" id="IPR007110">
    <property type="entry name" value="Ig-like_dom"/>
</dbReference>
<feature type="domain" description="Ig-like" evidence="5">
    <location>
        <begin position="349"/>
        <end position="444"/>
    </location>
</feature>
<dbReference type="FunFam" id="2.60.40.10:FF:000032">
    <property type="entry name" value="palladin isoform X1"/>
    <property type="match status" value="1"/>
</dbReference>
<reference evidence="6 7" key="1">
    <citation type="submission" date="2015-04" db="EMBL/GenBank/DDBJ databases">
        <title>Draft genome of the roundworm Trichinella nativa.</title>
        <authorList>
            <person name="Mitreva M."/>
        </authorList>
    </citation>
    <scope>NUCLEOTIDE SEQUENCE [LARGE SCALE GENOMIC DNA]</scope>
    <source>
        <strain evidence="6 7">ISS45</strain>
    </source>
</reference>
<feature type="domain" description="Ig-like" evidence="5">
    <location>
        <begin position="571"/>
        <end position="659"/>
    </location>
</feature>
<dbReference type="CDD" id="cd00096">
    <property type="entry name" value="Ig"/>
    <property type="match status" value="1"/>
</dbReference>
<gene>
    <name evidence="6" type="ORF">D917_02790</name>
</gene>
<dbReference type="AlphaFoldDB" id="A0A1Y3EBV6"/>
<evidence type="ECO:0000313" key="6">
    <source>
        <dbReference type="EMBL" id="OUC42614.1"/>
    </source>
</evidence>
<dbReference type="InterPro" id="IPR003598">
    <property type="entry name" value="Ig_sub2"/>
</dbReference>
<dbReference type="InterPro" id="IPR036179">
    <property type="entry name" value="Ig-like_dom_sf"/>
</dbReference>
<dbReference type="FunFam" id="2.60.40.10:FF:000097">
    <property type="entry name" value="Bent, isoform F"/>
    <property type="match status" value="1"/>
</dbReference>
<accession>A0A1Y3EBV6</accession>
<dbReference type="EMBL" id="LVZM01017296">
    <property type="protein sequence ID" value="OUC42614.1"/>
    <property type="molecule type" value="Genomic_DNA"/>
</dbReference>
<keyword evidence="1" id="KW-0732">Signal</keyword>
<proteinExistence type="predicted"/>
<keyword evidence="2" id="KW-1015">Disulfide bond</keyword>
<dbReference type="Pfam" id="PF07679">
    <property type="entry name" value="I-set"/>
    <property type="match status" value="5"/>
</dbReference>
<evidence type="ECO:0000256" key="1">
    <source>
        <dbReference type="ARBA" id="ARBA00022729"/>
    </source>
</evidence>
<evidence type="ECO:0000259" key="5">
    <source>
        <dbReference type="PROSITE" id="PS50835"/>
    </source>
</evidence>
<evidence type="ECO:0000256" key="4">
    <source>
        <dbReference type="SAM" id="MobiDB-lite"/>
    </source>
</evidence>
<dbReference type="GO" id="GO:0007156">
    <property type="term" value="P:homophilic cell adhesion via plasma membrane adhesion molecules"/>
    <property type="evidence" value="ECO:0007669"/>
    <property type="project" value="TreeGrafter"/>
</dbReference>
<sequence length="802" mass="88450">MKTTSCAHAEECPFSRVRICVQKQLMMILLSVLKSCIDVGIGVAGTSDNDSTQSTFKLLHLFVSHRSSEVPSPGLNAFRRQAHLLNATCYFVSSPAAFEAKKKEQLLSCIFTSSDSQDSGKSSKHYYYLFNKILQKCPVEKHHDSQPNPKVQWFHGSKPVTDNARYTLNSKHLGKEQHLVTLLIKDPTADDRGTYKCNVANEFGDSNANINLNFAGIVNIDIYFSLMENSALFQTEEESKIKPPVFLTKPKIIPKNDGAIILMECRVKSAVLPTATWIHNGAPVQAGGRVKITAVKEPDHTYLFELELHDLVPEDSGLYKCTVKNDAGETNANLTLNFDIPPEPADFSPTIAEKPSITTSADGTVVSLKCVAKAKPKPKATWSLDGVPLKESAKLVHHEETVGPNLYLFRLDIMNPTEKSAGIYKCSLKNKLGETSANVNLKIDAELKQKLERKPIFLPRIEPTVDADRIFIECKFQSDTSPKAIWKKDNKILSQSEQITKKLTSNGKGQYTASLSVKNPTDRDSGKYELFLENSAGKTETSFPIVVPEMKRLKATSPSPVPKKKSSAKPPMFTSELHNETVEEGATAILAVTLECDTSTKLIWSRNGLQISTGGNFETFFDGSAGRLTIKNVKKQFGGTYVCTAESRFGNAKSSCRLTVESKGKSNDSIPTIEMQMDDDQSQAKTSIATDYSEDEMTESISELPSVSMKPPQISRRHTEADAELFAQPHVGRGARRSSLRPGEIAEETFRRRRASSVEITSESVQELLEKPTGPLMPLPENTPAAPKITEIPENVTVLEGI</sequence>
<dbReference type="SMART" id="SM00409">
    <property type="entry name" value="IG"/>
    <property type="match status" value="5"/>
</dbReference>
<dbReference type="SUPFAM" id="SSF48726">
    <property type="entry name" value="Immunoglobulin"/>
    <property type="match status" value="5"/>
</dbReference>
<evidence type="ECO:0000256" key="3">
    <source>
        <dbReference type="ARBA" id="ARBA00023319"/>
    </source>
</evidence>
<dbReference type="Gene3D" id="2.60.40.10">
    <property type="entry name" value="Immunoglobulins"/>
    <property type="match status" value="5"/>
</dbReference>
<protein>
    <submittedName>
        <fullName evidence="6">Putative immunoglobulin I-set domain protein</fullName>
    </submittedName>
</protein>
<dbReference type="InterPro" id="IPR003599">
    <property type="entry name" value="Ig_sub"/>
</dbReference>
<dbReference type="GO" id="GO:0005886">
    <property type="term" value="C:plasma membrane"/>
    <property type="evidence" value="ECO:0007669"/>
    <property type="project" value="TreeGrafter"/>
</dbReference>
<feature type="region of interest" description="Disordered" evidence="4">
    <location>
        <begin position="757"/>
        <end position="788"/>
    </location>
</feature>
<feature type="domain" description="Ig-like" evidence="5">
    <location>
        <begin position="95"/>
        <end position="213"/>
    </location>
</feature>
<name>A0A1Y3EBV6_9BILA</name>
<dbReference type="SMART" id="SM00408">
    <property type="entry name" value="IGc2"/>
    <property type="match status" value="5"/>
</dbReference>
<dbReference type="FunFam" id="2.60.40.10:FF:000107">
    <property type="entry name" value="Myosin, light chain kinase a"/>
    <property type="match status" value="1"/>
</dbReference>